<dbReference type="PIRSF" id="PIRSF009360">
    <property type="entry name" value="UCP009360"/>
    <property type="match status" value="1"/>
</dbReference>
<reference evidence="15" key="1">
    <citation type="journal article" date="2015" name="Nat. Genet.">
        <title>The pineapple genome and the evolution of CAM photosynthesis.</title>
        <authorList>
            <person name="Ming R."/>
            <person name="VanBuren R."/>
            <person name="Wai C.M."/>
            <person name="Tang H."/>
            <person name="Schatz M.C."/>
            <person name="Bowers J.E."/>
            <person name="Lyons E."/>
            <person name="Wang M.L."/>
            <person name="Chen J."/>
            <person name="Biggers E."/>
            <person name="Zhang J."/>
            <person name="Huang L."/>
            <person name="Zhang L."/>
            <person name="Miao W."/>
            <person name="Zhang J."/>
            <person name="Ye Z."/>
            <person name="Miao C."/>
            <person name="Lin Z."/>
            <person name="Wang H."/>
            <person name="Zhou H."/>
            <person name="Yim W.C."/>
            <person name="Priest H.D."/>
            <person name="Zheng C."/>
            <person name="Woodhouse M."/>
            <person name="Edger P.P."/>
            <person name="Guyot R."/>
            <person name="Guo H.B."/>
            <person name="Guo H."/>
            <person name="Zheng G."/>
            <person name="Singh R."/>
            <person name="Sharma A."/>
            <person name="Min X."/>
            <person name="Zheng Y."/>
            <person name="Lee H."/>
            <person name="Gurtowski J."/>
            <person name="Sedlazeck F.J."/>
            <person name="Harkess A."/>
            <person name="McKain M.R."/>
            <person name="Liao Z."/>
            <person name="Fang J."/>
            <person name="Liu J."/>
            <person name="Zhang X."/>
            <person name="Zhang Q."/>
            <person name="Hu W."/>
            <person name="Qin Y."/>
            <person name="Wang K."/>
            <person name="Chen L.Y."/>
            <person name="Shirley N."/>
            <person name="Lin Y.R."/>
            <person name="Liu L.Y."/>
            <person name="Hernandez A.G."/>
            <person name="Wright C.L."/>
            <person name="Bulone V."/>
            <person name="Tuskan G.A."/>
            <person name="Heath K."/>
            <person name="Zee F."/>
            <person name="Moore P.H."/>
            <person name="Sunkar R."/>
            <person name="Leebens-Mack J.H."/>
            <person name="Mockler T."/>
            <person name="Bennetzen J.L."/>
            <person name="Freeling M."/>
            <person name="Sankoff D."/>
            <person name="Paterson A.H."/>
            <person name="Zhu X."/>
            <person name="Yang X."/>
            <person name="Smith J.A."/>
            <person name="Cushman J.C."/>
            <person name="Paull R.E."/>
            <person name="Yu Q."/>
        </authorList>
    </citation>
    <scope>NUCLEOTIDE SEQUENCE [LARGE SCALE GENOMIC DNA]</scope>
    <source>
        <strain evidence="15">cv. F153</strain>
    </source>
</reference>
<dbReference type="GO" id="GO:0016757">
    <property type="term" value="F:glycosyltransferase activity"/>
    <property type="evidence" value="ECO:0007669"/>
    <property type="project" value="UniProtKB-KW"/>
</dbReference>
<keyword evidence="4" id="KW-0328">Glycosyltransferase</keyword>
<evidence type="ECO:0000256" key="7">
    <source>
        <dbReference type="ARBA" id="ARBA00022968"/>
    </source>
</evidence>
<dbReference type="InterPro" id="IPR019378">
    <property type="entry name" value="GDP-Fuc_O-FucTrfase"/>
</dbReference>
<evidence type="ECO:0000256" key="12">
    <source>
        <dbReference type="ARBA" id="ARBA00023277"/>
    </source>
</evidence>
<protein>
    <recommendedName>
        <fullName evidence="13">O-fucosyltransferase family protein</fullName>
    </recommendedName>
</protein>
<dbReference type="OrthoDB" id="2015856at2759"/>
<keyword evidence="11" id="KW-0294">Fucose metabolism</keyword>
<dbReference type="GeneID" id="109718502"/>
<dbReference type="GO" id="GO:0006004">
    <property type="term" value="P:fucose metabolic process"/>
    <property type="evidence" value="ECO:0007669"/>
    <property type="project" value="UniProtKB-KW"/>
</dbReference>
<dbReference type="GO" id="GO:0016020">
    <property type="term" value="C:membrane"/>
    <property type="evidence" value="ECO:0007669"/>
    <property type="project" value="UniProtKB-SubCell"/>
</dbReference>
<keyword evidence="12" id="KW-0119">Carbohydrate metabolism</keyword>
<dbReference type="GO" id="GO:0005737">
    <property type="term" value="C:cytoplasm"/>
    <property type="evidence" value="ECO:0007669"/>
    <property type="project" value="TreeGrafter"/>
</dbReference>
<dbReference type="Proteomes" id="UP000515123">
    <property type="component" value="Linkage group 12"/>
</dbReference>
<dbReference type="FunFam" id="3.40.50.11350:FF:000011">
    <property type="entry name" value="O-fucosyltransferase 28"/>
    <property type="match status" value="1"/>
</dbReference>
<gene>
    <name evidence="16" type="primary">LOC109718502</name>
</gene>
<keyword evidence="10" id="KW-0325">Glycoprotein</keyword>
<evidence type="ECO:0000256" key="8">
    <source>
        <dbReference type="ARBA" id="ARBA00022989"/>
    </source>
</evidence>
<comment type="similarity">
    <text evidence="3">Belongs to the glycosyltransferase GT106 family.</text>
</comment>
<evidence type="ECO:0000256" key="10">
    <source>
        <dbReference type="ARBA" id="ARBA00023180"/>
    </source>
</evidence>
<keyword evidence="15" id="KW-1185">Reference proteome</keyword>
<evidence type="ECO:0000256" key="2">
    <source>
        <dbReference type="ARBA" id="ARBA00004881"/>
    </source>
</evidence>
<feature type="transmembrane region" description="Helical" evidence="14">
    <location>
        <begin position="47"/>
        <end position="67"/>
    </location>
</feature>
<keyword evidence="6 14" id="KW-0812">Transmembrane</keyword>
<evidence type="ECO:0000256" key="1">
    <source>
        <dbReference type="ARBA" id="ARBA00004606"/>
    </source>
</evidence>
<evidence type="ECO:0000256" key="14">
    <source>
        <dbReference type="SAM" id="Phobius"/>
    </source>
</evidence>
<dbReference type="Gene3D" id="3.40.50.11350">
    <property type="match status" value="1"/>
</dbReference>
<comment type="subcellular location">
    <subcellularLocation>
        <location evidence="1">Membrane</location>
        <topology evidence="1">Single-pass type II membrane protein</topology>
    </subcellularLocation>
</comment>
<comment type="pathway">
    <text evidence="2">Glycan metabolism.</text>
</comment>
<evidence type="ECO:0000256" key="4">
    <source>
        <dbReference type="ARBA" id="ARBA00022676"/>
    </source>
</evidence>
<dbReference type="AlphaFoldDB" id="A0A6P5FWG9"/>
<dbReference type="InterPro" id="IPR024709">
    <property type="entry name" value="FucosylTrfase_pln"/>
</dbReference>
<accession>A0A6P5FWG9</accession>
<dbReference type="CDD" id="cd11299">
    <property type="entry name" value="O-FucT_plant"/>
    <property type="match status" value="1"/>
</dbReference>
<evidence type="ECO:0000256" key="5">
    <source>
        <dbReference type="ARBA" id="ARBA00022679"/>
    </source>
</evidence>
<organism evidence="15 16">
    <name type="scientific">Ananas comosus</name>
    <name type="common">Pineapple</name>
    <name type="synonym">Ananas ananas</name>
    <dbReference type="NCBI Taxonomy" id="4615"/>
    <lineage>
        <taxon>Eukaryota</taxon>
        <taxon>Viridiplantae</taxon>
        <taxon>Streptophyta</taxon>
        <taxon>Embryophyta</taxon>
        <taxon>Tracheophyta</taxon>
        <taxon>Spermatophyta</taxon>
        <taxon>Magnoliopsida</taxon>
        <taxon>Liliopsida</taxon>
        <taxon>Poales</taxon>
        <taxon>Bromeliaceae</taxon>
        <taxon>Bromelioideae</taxon>
        <taxon>Ananas</taxon>
    </lineage>
</organism>
<proteinExistence type="inferred from homology"/>
<evidence type="ECO:0000256" key="9">
    <source>
        <dbReference type="ARBA" id="ARBA00023136"/>
    </source>
</evidence>
<keyword evidence="8 14" id="KW-1133">Transmembrane helix</keyword>
<evidence type="ECO:0000256" key="3">
    <source>
        <dbReference type="ARBA" id="ARBA00007737"/>
    </source>
</evidence>
<evidence type="ECO:0000313" key="15">
    <source>
        <dbReference type="Proteomes" id="UP000515123"/>
    </source>
</evidence>
<dbReference type="PANTHER" id="PTHR31741">
    <property type="entry name" value="OS02G0726500 PROTEIN-RELATED"/>
    <property type="match status" value="1"/>
</dbReference>
<sequence length="542" mass="61726">MPDPVDVGKAISISIDYNANDDDARKSEPGQASRFLRRVGGIFRKRLVGCRLLIVLLLLLVSATVFWSSKGFEKQNDLMLMSAADGAADVLSWRNETLAWSPTKREEPPAIPEIWLKPNGGGYTPCIERLKSDIRISNATKGYLSVYANGGLNQIRLGISDMVAIAKLMNVTLVIPSIDNTSFWKDSSNFQDIFDVEHFIDVLGDDIMIVESLPPKYQNITPYIMPPRSWSLDSYYKNLSKIFKAHRVVSFTHTDTRLANNNLSHAIQKLRCRANYQALRFTLQIEGLAMNIIDKLKNGTTRPFMTLHLRYEKDMLAFTGCDHQLGLEEAKEIKEMRYANPRWKEKSINGTERRLAGRCPMTPREISLFLKAMGYPNTTNIYIAAGEIYGANSMDALRKAYPNLHTHYTTTTSEEIEPFQKHQHKLAAIDYYVAIRSDVFVYTHDGNMARAVQGHRRFEGFLKTINPDRKRIVELIDQLDAFTIEWSEFEEKIRKSHANRLGGPYERKPGAGPKFEEYFYSNPQPGCLYSNNTRGGEARRSL</sequence>
<keyword evidence="9 14" id="KW-0472">Membrane</keyword>
<evidence type="ECO:0000256" key="13">
    <source>
        <dbReference type="ARBA" id="ARBA00030350"/>
    </source>
</evidence>
<dbReference type="RefSeq" id="XP_020100344.1">
    <property type="nucleotide sequence ID" value="XM_020244755.1"/>
</dbReference>
<name>A0A6P5FWG9_ANACO</name>
<dbReference type="Pfam" id="PF10250">
    <property type="entry name" value="O-FucT"/>
    <property type="match status" value="1"/>
</dbReference>
<keyword evidence="7" id="KW-0735">Signal-anchor</keyword>
<evidence type="ECO:0000313" key="16">
    <source>
        <dbReference type="RefSeq" id="XP_020100344.1"/>
    </source>
</evidence>
<evidence type="ECO:0000256" key="6">
    <source>
        <dbReference type="ARBA" id="ARBA00022692"/>
    </source>
</evidence>
<evidence type="ECO:0000256" key="11">
    <source>
        <dbReference type="ARBA" id="ARBA00023253"/>
    </source>
</evidence>
<dbReference type="PANTHER" id="PTHR31741:SF4">
    <property type="entry name" value="O-FUCOSYLTRANSFERASE 28"/>
    <property type="match status" value="1"/>
</dbReference>
<keyword evidence="5" id="KW-0808">Transferase</keyword>
<reference evidence="16" key="2">
    <citation type="submission" date="2025-08" db="UniProtKB">
        <authorList>
            <consortium name="RefSeq"/>
        </authorList>
    </citation>
    <scope>IDENTIFICATION</scope>
    <source>
        <tissue evidence="16">Leaf</tissue>
    </source>
</reference>